<dbReference type="EC" id="5.1.3.2" evidence="5 10"/>
<evidence type="ECO:0000256" key="4">
    <source>
        <dbReference type="ARBA" id="ARBA00007637"/>
    </source>
</evidence>
<comment type="similarity">
    <text evidence="4 10">Belongs to the NAD(P)-dependent epimerase/dehydratase family.</text>
</comment>
<keyword evidence="8 10" id="KW-0413">Isomerase</keyword>
<dbReference type="SUPFAM" id="SSF51735">
    <property type="entry name" value="NAD(P)-binding Rossmann-fold domains"/>
    <property type="match status" value="1"/>
</dbReference>
<dbReference type="NCBIfam" id="TIGR01179">
    <property type="entry name" value="galE"/>
    <property type="match status" value="1"/>
</dbReference>
<name>A0A1F6XNC6_9BACT</name>
<dbReference type="Gene3D" id="3.40.50.720">
    <property type="entry name" value="NAD(P)-binding Rossmann-like Domain"/>
    <property type="match status" value="1"/>
</dbReference>
<dbReference type="GO" id="GO:0003978">
    <property type="term" value="F:UDP-glucose 4-epimerase activity"/>
    <property type="evidence" value="ECO:0007669"/>
    <property type="project" value="UniProtKB-UniRule"/>
</dbReference>
<dbReference type="STRING" id="1801780.A2917_03640"/>
<evidence type="ECO:0000256" key="10">
    <source>
        <dbReference type="RuleBase" id="RU366046"/>
    </source>
</evidence>
<accession>A0A1F6XNC6</accession>
<dbReference type="PANTHER" id="PTHR43725:SF53">
    <property type="entry name" value="UDP-ARABINOSE 4-EPIMERASE 1"/>
    <property type="match status" value="1"/>
</dbReference>
<dbReference type="GO" id="GO:0006012">
    <property type="term" value="P:galactose metabolic process"/>
    <property type="evidence" value="ECO:0007669"/>
    <property type="project" value="UniProtKB-UniPathway"/>
</dbReference>
<evidence type="ECO:0000256" key="3">
    <source>
        <dbReference type="ARBA" id="ARBA00004947"/>
    </source>
</evidence>
<evidence type="ECO:0000256" key="6">
    <source>
        <dbReference type="ARBA" id="ARBA00018569"/>
    </source>
</evidence>
<evidence type="ECO:0000256" key="2">
    <source>
        <dbReference type="ARBA" id="ARBA00001911"/>
    </source>
</evidence>
<comment type="subunit">
    <text evidence="10">Homodimer.</text>
</comment>
<dbReference type="Gene3D" id="3.90.25.10">
    <property type="entry name" value="UDP-galactose 4-epimerase, domain 1"/>
    <property type="match status" value="1"/>
</dbReference>
<comment type="caution">
    <text evidence="12">The sequence shown here is derived from an EMBL/GenBank/DDBJ whole genome shotgun (WGS) entry which is preliminary data.</text>
</comment>
<dbReference type="UniPathway" id="UPA00214"/>
<evidence type="ECO:0000256" key="7">
    <source>
        <dbReference type="ARBA" id="ARBA00023027"/>
    </source>
</evidence>
<dbReference type="CDD" id="cd05247">
    <property type="entry name" value="UDP_G4E_1_SDR_e"/>
    <property type="match status" value="1"/>
</dbReference>
<feature type="domain" description="NAD-dependent epimerase/dehydratase" evidence="11">
    <location>
        <begin position="3"/>
        <end position="247"/>
    </location>
</feature>
<comment type="cofactor">
    <cofactor evidence="2 10">
        <name>NAD(+)</name>
        <dbReference type="ChEBI" id="CHEBI:57540"/>
    </cofactor>
</comment>
<dbReference type="AlphaFoldDB" id="A0A1F6XNC6"/>
<dbReference type="Proteomes" id="UP000178104">
    <property type="component" value="Unassembled WGS sequence"/>
</dbReference>
<comment type="pathway">
    <text evidence="3 10">Carbohydrate metabolism; galactose metabolism.</text>
</comment>
<protein>
    <recommendedName>
        <fullName evidence="6 10">UDP-glucose 4-epimerase</fullName>
        <ecNumber evidence="5 10">5.1.3.2</ecNumber>
    </recommendedName>
</protein>
<keyword evidence="7 10" id="KW-0520">NAD</keyword>
<dbReference type="InterPro" id="IPR005886">
    <property type="entry name" value="UDP_G4E"/>
</dbReference>
<dbReference type="EMBL" id="MFVE01000005">
    <property type="protein sequence ID" value="OGI95615.1"/>
    <property type="molecule type" value="Genomic_DNA"/>
</dbReference>
<keyword evidence="9 10" id="KW-0119">Carbohydrate metabolism</keyword>
<dbReference type="InterPro" id="IPR001509">
    <property type="entry name" value="Epimerase_deHydtase"/>
</dbReference>
<reference evidence="12 13" key="1">
    <citation type="journal article" date="2016" name="Nat. Commun.">
        <title>Thousands of microbial genomes shed light on interconnected biogeochemical processes in an aquifer system.</title>
        <authorList>
            <person name="Anantharaman K."/>
            <person name="Brown C.T."/>
            <person name="Hug L.A."/>
            <person name="Sharon I."/>
            <person name="Castelle C.J."/>
            <person name="Probst A.J."/>
            <person name="Thomas B.C."/>
            <person name="Singh A."/>
            <person name="Wilkins M.J."/>
            <person name="Karaoz U."/>
            <person name="Brodie E.L."/>
            <person name="Williams K.H."/>
            <person name="Hubbard S.S."/>
            <person name="Banfield J.F."/>
        </authorList>
    </citation>
    <scope>NUCLEOTIDE SEQUENCE [LARGE SCALE GENOMIC DNA]</scope>
</reference>
<evidence type="ECO:0000256" key="8">
    <source>
        <dbReference type="ARBA" id="ARBA00023235"/>
    </source>
</evidence>
<comment type="catalytic activity">
    <reaction evidence="1 10">
        <text>UDP-alpha-D-glucose = UDP-alpha-D-galactose</text>
        <dbReference type="Rhea" id="RHEA:22168"/>
        <dbReference type="ChEBI" id="CHEBI:58885"/>
        <dbReference type="ChEBI" id="CHEBI:66914"/>
        <dbReference type="EC" id="5.1.3.2"/>
    </reaction>
</comment>
<sequence>MKILVTGGFGYIGAHFINRLKEHEILVVENFCQGRNNVIEGIQYKEVDIRNKEKLLEVFREFRPDIVVHYAALANVPDSVANPAKYYDTNIIGSLNVLECMREVGCKKIIFSSTAAVYGQSDELINEDHPKNPTSPYGHSKLMFEQILKDYHRAYGISSVSFRYFCASGCDEGGKIGCYHDPETQAIPNLVKTLLGKQEIFNVWGGDFPTPDGTGVRDYIHVNDLADAHILAIKKLEENGCFDYNLGINKGFSVMELIKEAERVTGKKLNYKMSPRRAGDPATIIASSMKAQKELRWTPKYTDIGEIILTDYNFFKTQ</sequence>
<proteinExistence type="inferred from homology"/>
<evidence type="ECO:0000259" key="11">
    <source>
        <dbReference type="Pfam" id="PF01370"/>
    </source>
</evidence>
<evidence type="ECO:0000313" key="13">
    <source>
        <dbReference type="Proteomes" id="UP000178104"/>
    </source>
</evidence>
<dbReference type="InterPro" id="IPR036291">
    <property type="entry name" value="NAD(P)-bd_dom_sf"/>
</dbReference>
<evidence type="ECO:0000313" key="12">
    <source>
        <dbReference type="EMBL" id="OGI95615.1"/>
    </source>
</evidence>
<dbReference type="PANTHER" id="PTHR43725">
    <property type="entry name" value="UDP-GLUCOSE 4-EPIMERASE"/>
    <property type="match status" value="1"/>
</dbReference>
<gene>
    <name evidence="12" type="ORF">A2917_03640</name>
</gene>
<dbReference type="Pfam" id="PF01370">
    <property type="entry name" value="Epimerase"/>
    <property type="match status" value="1"/>
</dbReference>
<evidence type="ECO:0000256" key="5">
    <source>
        <dbReference type="ARBA" id="ARBA00013189"/>
    </source>
</evidence>
<evidence type="ECO:0000256" key="1">
    <source>
        <dbReference type="ARBA" id="ARBA00000083"/>
    </source>
</evidence>
<organism evidence="12 13">
    <name type="scientific">Candidatus Nomurabacteria bacterium RIFCSPLOWO2_01_FULL_42_17</name>
    <dbReference type="NCBI Taxonomy" id="1801780"/>
    <lineage>
        <taxon>Bacteria</taxon>
        <taxon>Candidatus Nomuraibacteriota</taxon>
    </lineage>
</organism>
<evidence type="ECO:0000256" key="9">
    <source>
        <dbReference type="ARBA" id="ARBA00023277"/>
    </source>
</evidence>